<dbReference type="Proteomes" id="UP001597304">
    <property type="component" value="Unassembled WGS sequence"/>
</dbReference>
<accession>A0ABW4KXS9</accession>
<evidence type="ECO:0000313" key="3">
    <source>
        <dbReference type="Proteomes" id="UP001597304"/>
    </source>
</evidence>
<organism evidence="2 3">
    <name type="scientific">Ottowia flava</name>
    <dbReference type="NCBI Taxonomy" id="2675430"/>
    <lineage>
        <taxon>Bacteria</taxon>
        <taxon>Pseudomonadati</taxon>
        <taxon>Pseudomonadota</taxon>
        <taxon>Betaproteobacteria</taxon>
        <taxon>Burkholderiales</taxon>
        <taxon>Comamonadaceae</taxon>
        <taxon>Ottowia</taxon>
    </lineage>
</organism>
<comment type="caution">
    <text evidence="2">The sequence shown here is derived from an EMBL/GenBank/DDBJ whole genome shotgun (WGS) entry which is preliminary data.</text>
</comment>
<gene>
    <name evidence="2" type="ORF">ACFSF0_19560</name>
</gene>
<feature type="region of interest" description="Disordered" evidence="1">
    <location>
        <begin position="53"/>
        <end position="93"/>
    </location>
</feature>
<protein>
    <submittedName>
        <fullName evidence="2">Uncharacterized protein</fullName>
    </submittedName>
</protein>
<sequence>MAKSQILLAFKQQDTPTGVTRETVKQMAEATGLNETALIHLALAKMAQETIPMYEPDDGPLTPEQTKALQQEANETSRRPVGPPRKIKHLFGT</sequence>
<reference evidence="3" key="1">
    <citation type="journal article" date="2019" name="Int. J. Syst. Evol. Microbiol.">
        <title>The Global Catalogue of Microorganisms (GCM) 10K type strain sequencing project: providing services to taxonomists for standard genome sequencing and annotation.</title>
        <authorList>
            <consortium name="The Broad Institute Genomics Platform"/>
            <consortium name="The Broad Institute Genome Sequencing Center for Infectious Disease"/>
            <person name="Wu L."/>
            <person name="Ma J."/>
        </authorList>
    </citation>
    <scope>NUCLEOTIDE SEQUENCE [LARGE SCALE GENOMIC DNA]</scope>
    <source>
        <strain evidence="3">LMG 29247</strain>
    </source>
</reference>
<evidence type="ECO:0000256" key="1">
    <source>
        <dbReference type="SAM" id="MobiDB-lite"/>
    </source>
</evidence>
<feature type="compositionally biased region" description="Polar residues" evidence="1">
    <location>
        <begin position="63"/>
        <end position="74"/>
    </location>
</feature>
<keyword evidence="3" id="KW-1185">Reference proteome</keyword>
<evidence type="ECO:0000313" key="2">
    <source>
        <dbReference type="EMBL" id="MFD1712799.1"/>
    </source>
</evidence>
<name>A0ABW4KXS9_9BURK</name>
<dbReference type="EMBL" id="JBHUEJ010000049">
    <property type="protein sequence ID" value="MFD1712799.1"/>
    <property type="molecule type" value="Genomic_DNA"/>
</dbReference>
<proteinExistence type="predicted"/>
<dbReference type="RefSeq" id="WP_187265787.1">
    <property type="nucleotide sequence ID" value="NZ_JBHUEJ010000049.1"/>
</dbReference>